<feature type="transmembrane region" description="Helical" evidence="1">
    <location>
        <begin position="80"/>
        <end position="99"/>
    </location>
</feature>
<keyword evidence="1" id="KW-0812">Transmembrane</keyword>
<name>A0A941FRL1_9BACI</name>
<evidence type="ECO:0000313" key="3">
    <source>
        <dbReference type="Proteomes" id="UP000680045"/>
    </source>
</evidence>
<protein>
    <submittedName>
        <fullName evidence="2">Uncharacterized protein</fullName>
    </submittedName>
</protein>
<sequence length="137" mass="15175">MSTDALTKVISFAAFGIYLGFQMVVFAALRARLKGWKPSGKYQLGKWGLPVNIGALVHGIIAMINMCWPRTPDAPWYDNYIVLVSGVIVVGIGLLYMMIHRSYGHSNVPYNVAIPKKISLIKTSAMTCQCRFVANSY</sequence>
<keyword evidence="1" id="KW-1133">Transmembrane helix</keyword>
<dbReference type="AlphaFoldDB" id="A0A941FRL1"/>
<feature type="transmembrane region" description="Helical" evidence="1">
    <location>
        <begin position="49"/>
        <end position="68"/>
    </location>
</feature>
<evidence type="ECO:0000256" key="1">
    <source>
        <dbReference type="SAM" id="Phobius"/>
    </source>
</evidence>
<dbReference type="Proteomes" id="UP000680045">
    <property type="component" value="Unassembled WGS sequence"/>
</dbReference>
<comment type="caution">
    <text evidence="2">The sequence shown here is derived from an EMBL/GenBank/DDBJ whole genome shotgun (WGS) entry which is preliminary data.</text>
</comment>
<dbReference type="EMBL" id="JAGTPW010000089">
    <property type="protein sequence ID" value="MBR8646315.1"/>
    <property type="molecule type" value="Genomic_DNA"/>
</dbReference>
<proteinExistence type="predicted"/>
<keyword evidence="1" id="KW-0472">Membrane</keyword>
<accession>A0A941FRL1</accession>
<feature type="transmembrane region" description="Helical" evidence="1">
    <location>
        <begin position="6"/>
        <end position="29"/>
    </location>
</feature>
<reference evidence="2" key="1">
    <citation type="submission" date="2021-04" db="EMBL/GenBank/DDBJ databases">
        <title>Whole genome sequencing of Enterococci isolates from hospitalized patients.</title>
        <authorList>
            <person name="Ogoti B.M."/>
            <person name="Onyambu F.G."/>
        </authorList>
    </citation>
    <scope>NUCLEOTIDE SEQUENCE</scope>
    <source>
        <strain evidence="2">242</strain>
    </source>
</reference>
<evidence type="ECO:0000313" key="2">
    <source>
        <dbReference type="EMBL" id="MBR8646315.1"/>
    </source>
</evidence>
<organism evidence="2 3">
    <name type="scientific">Peribacillus frigoritolerans</name>
    <dbReference type="NCBI Taxonomy" id="450367"/>
    <lineage>
        <taxon>Bacteria</taxon>
        <taxon>Bacillati</taxon>
        <taxon>Bacillota</taxon>
        <taxon>Bacilli</taxon>
        <taxon>Bacillales</taxon>
        <taxon>Bacillaceae</taxon>
        <taxon>Peribacillus</taxon>
    </lineage>
</organism>
<gene>
    <name evidence="2" type="ORF">KEH51_28795</name>
</gene>